<accession>A0A7Z7LGR4</accession>
<dbReference type="PANTHER" id="PTHR36509:SF2">
    <property type="entry name" value="BLL3101 PROTEIN"/>
    <property type="match status" value="1"/>
</dbReference>
<dbReference type="PANTHER" id="PTHR36509">
    <property type="entry name" value="BLL3101 PROTEIN"/>
    <property type="match status" value="1"/>
</dbReference>
<dbReference type="KEGG" id="minf:MESINF_2379"/>
<dbReference type="InterPro" id="IPR037050">
    <property type="entry name" value="DUF1254_sf"/>
</dbReference>
<feature type="domain" description="DUF1214" evidence="1">
    <location>
        <begin position="337"/>
        <end position="447"/>
    </location>
</feature>
<proteinExistence type="predicted"/>
<dbReference type="RefSeq" id="WP_169699942.1">
    <property type="nucleotide sequence ID" value="NZ_LS974202.1"/>
</dbReference>
<dbReference type="InterPro" id="IPR010621">
    <property type="entry name" value="DUF1214"/>
</dbReference>
<keyword evidence="4" id="KW-1185">Reference proteome</keyword>
<evidence type="ECO:0000259" key="2">
    <source>
        <dbReference type="Pfam" id="PF06863"/>
    </source>
</evidence>
<dbReference type="EMBL" id="LS974202">
    <property type="protein sequence ID" value="SSC13819.1"/>
    <property type="molecule type" value="Genomic_DNA"/>
</dbReference>
<feature type="domain" description="DUF1254" evidence="2">
    <location>
        <begin position="65"/>
        <end position="196"/>
    </location>
</feature>
<sequence>MFSKKLLMIWLVLLTLFSIVYSYQQELTTDPSEASSLAKDAYIFAYPMLENYRTMYVEAVSPGNFNTFKHVKTLFGPESKTVVRPNNDTIYSTAWLDLKTEPIVITLPEIPDRYFSLQLVDMYTHNFAYAGTRTTGSGSVKVMVACPYWEGEIPSGIDYVFYSEGNYVYCVVRMAINSEKLGDLQRVFEIQHQCSLQTLSKYTGTLSPEPIQTQNFPSFDQTIADSVGFIRYFNFLLGQLRIHPSETALIQSFSKIGVGPDKSFDEAELSEPVREAIKSALVEARQEIFHPGTAMGSITNGWSLPGRIFGNRDRMQDRYLIRAAAAHLGLYGNDLEEAYYPSCFFDSDGEILDASKYNYYISFSKEQLPPVDPKGFWSITMYDENQFMVENALNRYSIGDRSDLTYNEDGSLMLYLQNESPGQSKESNWLPAPDGKFTMTMRIYIPLQEGLDPLYCPPVVRKAGAIE</sequence>
<gene>
    <name evidence="3" type="ORF">MESINF_2379</name>
</gene>
<dbReference type="Pfam" id="PF06742">
    <property type="entry name" value="DUF1214"/>
    <property type="match status" value="1"/>
</dbReference>
<evidence type="ECO:0008006" key="5">
    <source>
        <dbReference type="Google" id="ProtNLM"/>
    </source>
</evidence>
<dbReference type="Gene3D" id="2.60.120.600">
    <property type="entry name" value="Domain of unknown function DUF1214, C-terminal domain"/>
    <property type="match status" value="1"/>
</dbReference>
<dbReference type="InterPro" id="IPR010679">
    <property type="entry name" value="DUF1254"/>
</dbReference>
<dbReference type="Pfam" id="PF06863">
    <property type="entry name" value="DUF1254"/>
    <property type="match status" value="1"/>
</dbReference>
<protein>
    <recommendedName>
        <fullName evidence="5">DUF1254 domain-containing protein</fullName>
    </recommendedName>
</protein>
<evidence type="ECO:0000259" key="1">
    <source>
        <dbReference type="Pfam" id="PF06742"/>
    </source>
</evidence>
<dbReference type="InterPro" id="IPR037049">
    <property type="entry name" value="DUF1214_C_sf"/>
</dbReference>
<name>A0A7Z7LGR4_9BACT</name>
<dbReference type="SUPFAM" id="SSF160935">
    <property type="entry name" value="VPA0735-like"/>
    <property type="match status" value="1"/>
</dbReference>
<evidence type="ECO:0000313" key="4">
    <source>
        <dbReference type="Proteomes" id="UP000250796"/>
    </source>
</evidence>
<organism evidence="3 4">
    <name type="scientific">Mesotoga infera</name>
    <dbReference type="NCBI Taxonomy" id="1236046"/>
    <lineage>
        <taxon>Bacteria</taxon>
        <taxon>Thermotogati</taxon>
        <taxon>Thermotogota</taxon>
        <taxon>Thermotogae</taxon>
        <taxon>Kosmotogales</taxon>
        <taxon>Kosmotogaceae</taxon>
        <taxon>Mesotoga</taxon>
    </lineage>
</organism>
<evidence type="ECO:0000313" key="3">
    <source>
        <dbReference type="EMBL" id="SSC13819.1"/>
    </source>
</evidence>
<dbReference type="Proteomes" id="UP000250796">
    <property type="component" value="Chromosome MESINF"/>
</dbReference>
<dbReference type="AlphaFoldDB" id="A0A7Z7LGR4"/>
<reference evidence="3 4" key="1">
    <citation type="submission" date="2017-01" db="EMBL/GenBank/DDBJ databases">
        <authorList>
            <person name="Erauso G."/>
        </authorList>
    </citation>
    <scope>NUCLEOTIDE SEQUENCE [LARGE SCALE GENOMIC DNA]</scope>
    <source>
        <strain evidence="3">MESINF1</strain>
    </source>
</reference>
<dbReference type="Gene3D" id="2.60.40.1610">
    <property type="entry name" value="Domain of unknown function DUF1254"/>
    <property type="match status" value="1"/>
</dbReference>